<dbReference type="PROSITE" id="PS50109">
    <property type="entry name" value="HIS_KIN"/>
    <property type="match status" value="1"/>
</dbReference>
<feature type="domain" description="Histidine kinase" evidence="10">
    <location>
        <begin position="26"/>
        <end position="133"/>
    </location>
</feature>
<comment type="catalytic activity">
    <reaction evidence="1">
        <text>ATP + protein L-histidine = ADP + protein N-phospho-L-histidine.</text>
        <dbReference type="EC" id="2.7.13.3"/>
    </reaction>
</comment>
<reference evidence="12" key="1">
    <citation type="journal article" date="2019" name="Int. J. Syst. Evol. Microbiol.">
        <title>The Global Catalogue of Microorganisms (GCM) 10K type strain sequencing project: providing services to taxonomists for standard genome sequencing and annotation.</title>
        <authorList>
            <consortium name="The Broad Institute Genomics Platform"/>
            <consortium name="The Broad Institute Genome Sequencing Center for Infectious Disease"/>
            <person name="Wu L."/>
            <person name="Ma J."/>
        </authorList>
    </citation>
    <scope>NUCLEOTIDE SEQUENCE [LARGE SCALE GENOMIC DNA]</scope>
    <source>
        <strain evidence="12">TISTR 2466</strain>
    </source>
</reference>
<evidence type="ECO:0000256" key="2">
    <source>
        <dbReference type="ARBA" id="ARBA00004370"/>
    </source>
</evidence>
<evidence type="ECO:0000256" key="8">
    <source>
        <dbReference type="ARBA" id="ARBA00022840"/>
    </source>
</evidence>
<protein>
    <recommendedName>
        <fullName evidence="3">histidine kinase</fullName>
        <ecNumber evidence="3">2.7.13.3</ecNumber>
    </recommendedName>
</protein>
<dbReference type="Proteomes" id="UP001597399">
    <property type="component" value="Unassembled WGS sequence"/>
</dbReference>
<name>A0ABW5S030_9BACL</name>
<evidence type="ECO:0000256" key="6">
    <source>
        <dbReference type="ARBA" id="ARBA00022741"/>
    </source>
</evidence>
<evidence type="ECO:0000256" key="1">
    <source>
        <dbReference type="ARBA" id="ARBA00000085"/>
    </source>
</evidence>
<evidence type="ECO:0000313" key="11">
    <source>
        <dbReference type="EMBL" id="MFD2693071.1"/>
    </source>
</evidence>
<accession>A0ABW5S030</accession>
<dbReference type="SMART" id="SM00387">
    <property type="entry name" value="HATPase_c"/>
    <property type="match status" value="1"/>
</dbReference>
<gene>
    <name evidence="11" type="ORF">ACFSUE_05410</name>
</gene>
<comment type="subcellular location">
    <subcellularLocation>
        <location evidence="2">Membrane</location>
    </subcellularLocation>
</comment>
<dbReference type="GO" id="GO:0016301">
    <property type="term" value="F:kinase activity"/>
    <property type="evidence" value="ECO:0007669"/>
    <property type="project" value="UniProtKB-KW"/>
</dbReference>
<dbReference type="CDD" id="cd00075">
    <property type="entry name" value="HATPase"/>
    <property type="match status" value="1"/>
</dbReference>
<dbReference type="PANTHER" id="PTHR45453">
    <property type="entry name" value="PHOSPHATE REGULON SENSOR PROTEIN PHOR"/>
    <property type="match status" value="1"/>
</dbReference>
<evidence type="ECO:0000259" key="10">
    <source>
        <dbReference type="PROSITE" id="PS50109"/>
    </source>
</evidence>
<keyword evidence="12" id="KW-1185">Reference proteome</keyword>
<dbReference type="Gene3D" id="3.30.565.10">
    <property type="entry name" value="Histidine kinase-like ATPase, C-terminal domain"/>
    <property type="match status" value="1"/>
</dbReference>
<dbReference type="PANTHER" id="PTHR45453:SF1">
    <property type="entry name" value="PHOSPHATE REGULON SENSOR PROTEIN PHOR"/>
    <property type="match status" value="1"/>
</dbReference>
<keyword evidence="5" id="KW-0808">Transferase</keyword>
<dbReference type="InterPro" id="IPR003594">
    <property type="entry name" value="HATPase_dom"/>
</dbReference>
<comment type="caution">
    <text evidence="11">The sequence shown here is derived from an EMBL/GenBank/DDBJ whole genome shotgun (WGS) entry which is preliminary data.</text>
</comment>
<dbReference type="PRINTS" id="PR00344">
    <property type="entry name" value="BCTRLSENSOR"/>
</dbReference>
<evidence type="ECO:0000256" key="3">
    <source>
        <dbReference type="ARBA" id="ARBA00012438"/>
    </source>
</evidence>
<evidence type="ECO:0000313" key="12">
    <source>
        <dbReference type="Proteomes" id="UP001597399"/>
    </source>
</evidence>
<keyword evidence="7 11" id="KW-0418">Kinase</keyword>
<dbReference type="InterPro" id="IPR004358">
    <property type="entry name" value="Sig_transdc_His_kin-like_C"/>
</dbReference>
<keyword evidence="8" id="KW-0067">ATP-binding</keyword>
<keyword evidence="9" id="KW-0902">Two-component regulatory system</keyword>
<dbReference type="EMBL" id="JBHUMQ010000014">
    <property type="protein sequence ID" value="MFD2693071.1"/>
    <property type="molecule type" value="Genomic_DNA"/>
</dbReference>
<proteinExistence type="predicted"/>
<organism evidence="11 12">
    <name type="scientific">Sporolactobacillus shoreicorticis</name>
    <dbReference type="NCBI Taxonomy" id="1923877"/>
    <lineage>
        <taxon>Bacteria</taxon>
        <taxon>Bacillati</taxon>
        <taxon>Bacillota</taxon>
        <taxon>Bacilli</taxon>
        <taxon>Bacillales</taxon>
        <taxon>Sporolactobacillaceae</taxon>
        <taxon>Sporolactobacillus</taxon>
    </lineage>
</organism>
<evidence type="ECO:0000256" key="7">
    <source>
        <dbReference type="ARBA" id="ARBA00022777"/>
    </source>
</evidence>
<evidence type="ECO:0000256" key="9">
    <source>
        <dbReference type="ARBA" id="ARBA00023012"/>
    </source>
</evidence>
<sequence>MKGTFSQKLQVSIAPGIHVISNAGFLEQIVNNLVTNAAKYSPETSTIQVELSVANNGTRVIAVKDQGTGIADEDKAHIFERFYRSADVRGSIPGTGLGLAIAAQLAKLSNGHLEVRDNQPIGTVISLLLTAPQEALSESTIKGD</sequence>
<evidence type="ECO:0000256" key="4">
    <source>
        <dbReference type="ARBA" id="ARBA00022553"/>
    </source>
</evidence>
<dbReference type="InterPro" id="IPR050351">
    <property type="entry name" value="BphY/WalK/GraS-like"/>
</dbReference>
<keyword evidence="4" id="KW-0597">Phosphoprotein</keyword>
<dbReference type="Pfam" id="PF02518">
    <property type="entry name" value="HATPase_c"/>
    <property type="match status" value="1"/>
</dbReference>
<dbReference type="SUPFAM" id="SSF55874">
    <property type="entry name" value="ATPase domain of HSP90 chaperone/DNA topoisomerase II/histidine kinase"/>
    <property type="match status" value="1"/>
</dbReference>
<evidence type="ECO:0000256" key="5">
    <source>
        <dbReference type="ARBA" id="ARBA00022679"/>
    </source>
</evidence>
<dbReference type="InterPro" id="IPR005467">
    <property type="entry name" value="His_kinase_dom"/>
</dbReference>
<dbReference type="InterPro" id="IPR036890">
    <property type="entry name" value="HATPase_C_sf"/>
</dbReference>
<dbReference type="RefSeq" id="WP_381531222.1">
    <property type="nucleotide sequence ID" value="NZ_JBHUMQ010000014.1"/>
</dbReference>
<dbReference type="EC" id="2.7.13.3" evidence="3"/>
<keyword evidence="6" id="KW-0547">Nucleotide-binding</keyword>